<proteinExistence type="predicted"/>
<organism evidence="2 3">
    <name type="scientific">Actinocatenispora comari</name>
    <dbReference type="NCBI Taxonomy" id="2807577"/>
    <lineage>
        <taxon>Bacteria</taxon>
        <taxon>Bacillati</taxon>
        <taxon>Actinomycetota</taxon>
        <taxon>Actinomycetes</taxon>
        <taxon>Micromonosporales</taxon>
        <taxon>Micromonosporaceae</taxon>
        <taxon>Actinocatenispora</taxon>
    </lineage>
</organism>
<dbReference type="EMBL" id="BOPO01000055">
    <property type="protein sequence ID" value="GIL27994.1"/>
    <property type="molecule type" value="Genomic_DNA"/>
</dbReference>
<keyword evidence="1" id="KW-1133">Transmembrane helix</keyword>
<dbReference type="AlphaFoldDB" id="A0A8J4ACN8"/>
<dbReference type="Proteomes" id="UP000614996">
    <property type="component" value="Unassembled WGS sequence"/>
</dbReference>
<comment type="caution">
    <text evidence="2">The sequence shown here is derived from an EMBL/GenBank/DDBJ whole genome shotgun (WGS) entry which is preliminary data.</text>
</comment>
<reference evidence="3" key="1">
    <citation type="journal article" date="2021" name="Int. J. Syst. Evol. Microbiol.">
        <title>Actinocatenispora comari sp. nov., an endophytic actinomycete isolated from aerial parts of Comarum salesowianum.</title>
        <authorList>
            <person name="Oyunbileg N."/>
            <person name="Iizaka Y."/>
            <person name="Hamada M."/>
            <person name="Davaapurev B.O."/>
            <person name="Fukumoto A."/>
            <person name="Tsetseg B."/>
            <person name="Kato F."/>
            <person name="Tamura T."/>
            <person name="Batkhuu J."/>
            <person name="Anzai Y."/>
        </authorList>
    </citation>
    <scope>NUCLEOTIDE SEQUENCE [LARGE SCALE GENOMIC DNA]</scope>
    <source>
        <strain evidence="3">NUM-2625</strain>
    </source>
</reference>
<feature type="transmembrane region" description="Helical" evidence="1">
    <location>
        <begin position="240"/>
        <end position="259"/>
    </location>
</feature>
<evidence type="ECO:0000256" key="1">
    <source>
        <dbReference type="SAM" id="Phobius"/>
    </source>
</evidence>
<feature type="transmembrane region" description="Helical" evidence="1">
    <location>
        <begin position="189"/>
        <end position="206"/>
    </location>
</feature>
<gene>
    <name evidence="2" type="ORF">NUM_32480</name>
</gene>
<sequence>MRREGAGTDAVGMTNPTRRWYHRSVPSDTTDFRFPGPWLSGLSLAVAPILLLAGTLLRLGTPFFFPHQLAGYDRHPALMSAAYATFLAGVITLWPAVLAVAARVGATRPRWAAGGAALVLLGLFARSFHYGVDTFAFSLVDSAGVGAATSAVAQYYTHPEYVVASLDAGIMAGWVVLAAGCYLSRTMGAVRSVALALMAGLMIGVLKGSTVASVVEVAGLAVAFVPLGVRTLATAPRPRLVVAVAVVPLAVFAVVFGQLG</sequence>
<feature type="transmembrane region" description="Helical" evidence="1">
    <location>
        <begin position="38"/>
        <end position="60"/>
    </location>
</feature>
<feature type="transmembrane region" description="Helical" evidence="1">
    <location>
        <begin position="111"/>
        <end position="128"/>
    </location>
</feature>
<keyword evidence="1" id="KW-0812">Transmembrane</keyword>
<name>A0A8J4ACN8_9ACTN</name>
<evidence type="ECO:0000313" key="2">
    <source>
        <dbReference type="EMBL" id="GIL27994.1"/>
    </source>
</evidence>
<evidence type="ECO:0008006" key="4">
    <source>
        <dbReference type="Google" id="ProtNLM"/>
    </source>
</evidence>
<keyword evidence="3" id="KW-1185">Reference proteome</keyword>
<protein>
    <recommendedName>
        <fullName evidence="4">DUF4386 family protein</fullName>
    </recommendedName>
</protein>
<evidence type="ECO:0000313" key="3">
    <source>
        <dbReference type="Proteomes" id="UP000614996"/>
    </source>
</evidence>
<keyword evidence="1" id="KW-0472">Membrane</keyword>
<feature type="transmembrane region" description="Helical" evidence="1">
    <location>
        <begin position="81"/>
        <end position="105"/>
    </location>
</feature>
<feature type="transmembrane region" description="Helical" evidence="1">
    <location>
        <begin position="162"/>
        <end position="182"/>
    </location>
</feature>
<accession>A0A8J4ACN8</accession>
<feature type="transmembrane region" description="Helical" evidence="1">
    <location>
        <begin position="212"/>
        <end position="233"/>
    </location>
</feature>